<evidence type="ECO:0000313" key="1">
    <source>
        <dbReference type="EMBL" id="MBY21888.1"/>
    </source>
</evidence>
<gene>
    <name evidence="1" type="ORF">g.36205</name>
</gene>
<accession>A0A2S2NY49</accession>
<proteinExistence type="predicted"/>
<sequence length="128" mass="14481">MDLTISKILENVTEHVFACAVEQLAVLRLEVASVDGIADYRHVWWRHAPAERLTPVHVTEPPVLLDVPDSVRQIPVPPGHVHLEHVPQQVYHIAREAQRTAVLPSYDVTEQLPSVAIDEWRTVSQHLV</sequence>
<dbReference type="EMBL" id="GGMR01009269">
    <property type="protein sequence ID" value="MBY21888.1"/>
    <property type="molecule type" value="Transcribed_RNA"/>
</dbReference>
<organism evidence="1">
    <name type="scientific">Schizaphis graminum</name>
    <name type="common">Green bug aphid</name>
    <dbReference type="NCBI Taxonomy" id="13262"/>
    <lineage>
        <taxon>Eukaryota</taxon>
        <taxon>Metazoa</taxon>
        <taxon>Ecdysozoa</taxon>
        <taxon>Arthropoda</taxon>
        <taxon>Hexapoda</taxon>
        <taxon>Insecta</taxon>
        <taxon>Pterygota</taxon>
        <taxon>Neoptera</taxon>
        <taxon>Paraneoptera</taxon>
        <taxon>Hemiptera</taxon>
        <taxon>Sternorrhyncha</taxon>
        <taxon>Aphidomorpha</taxon>
        <taxon>Aphidoidea</taxon>
        <taxon>Aphididae</taxon>
        <taxon>Aphidini</taxon>
        <taxon>Schizaphis</taxon>
    </lineage>
</organism>
<protein>
    <submittedName>
        <fullName evidence="1">Uncharacterized protein</fullName>
    </submittedName>
</protein>
<reference evidence="1" key="1">
    <citation type="submission" date="2018-04" db="EMBL/GenBank/DDBJ databases">
        <title>Transcriptome of Schizaphis graminum biotype I.</title>
        <authorList>
            <person name="Scully E.D."/>
            <person name="Geib S.M."/>
            <person name="Palmer N.A."/>
            <person name="Koch K."/>
            <person name="Bradshaw J."/>
            <person name="Heng-Moss T."/>
            <person name="Sarath G."/>
        </authorList>
    </citation>
    <scope>NUCLEOTIDE SEQUENCE</scope>
</reference>
<dbReference type="AlphaFoldDB" id="A0A2S2NY49"/>
<name>A0A2S2NY49_SCHGA</name>